<name>A0A8H7ZU98_9FUNG</name>
<feature type="compositionally biased region" description="Low complexity" evidence="1">
    <location>
        <begin position="46"/>
        <end position="57"/>
    </location>
</feature>
<keyword evidence="3" id="KW-1185">Reference proteome</keyword>
<feature type="compositionally biased region" description="Acidic residues" evidence="1">
    <location>
        <begin position="133"/>
        <end position="151"/>
    </location>
</feature>
<evidence type="ECO:0000313" key="2">
    <source>
        <dbReference type="EMBL" id="KAG5459511.1"/>
    </source>
</evidence>
<proteinExistence type="predicted"/>
<sequence>MRRPRPDFDASSPAPRGNRVRTARQGVAHCVQRPVLRRSEAPTNPPVEESSPSVPRVAEGDDLESQKEAVRFLTRVILPQVDGKRSSKKIAKWLKQWHTGQVQIDQSKIDRFGDGGAHSQSLLTDESSTSASSEDEEVDDAADQAEEDDAPQLESRGDVRPQTLRQQTGRRTRSNSAGPMVKREFFPRLGSISQGLQLSSPLRELQGRSSATLDVTAQDSATSSPVTDGALKAGAKDAFEGVNGVSNDEDDAEDEGNSNPELGRPAEARGATGWPAWTASPLEAIQQWVGGASAGDIKVGADAASGSPRPKPQENLTFLEIPFHAATLLTDPEITYSVAGGTRNLPFHVLREIALVRQRRRVLCALTGFTKVNVTLAKR</sequence>
<reference evidence="2 3" key="1">
    <citation type="journal article" name="Sci. Rep.">
        <title>Genome-scale phylogenetic analyses confirm Olpidium as the closest living zoosporic fungus to the non-flagellated, terrestrial fungi.</title>
        <authorList>
            <person name="Chang Y."/>
            <person name="Rochon D."/>
            <person name="Sekimoto S."/>
            <person name="Wang Y."/>
            <person name="Chovatia M."/>
            <person name="Sandor L."/>
            <person name="Salamov A."/>
            <person name="Grigoriev I.V."/>
            <person name="Stajich J.E."/>
            <person name="Spatafora J.W."/>
        </authorList>
    </citation>
    <scope>NUCLEOTIDE SEQUENCE [LARGE SCALE GENOMIC DNA]</scope>
    <source>
        <strain evidence="2">S191</strain>
    </source>
</reference>
<dbReference type="AlphaFoldDB" id="A0A8H7ZU98"/>
<feature type="region of interest" description="Disordered" evidence="1">
    <location>
        <begin position="1"/>
        <end position="65"/>
    </location>
</feature>
<gene>
    <name evidence="2" type="ORF">BJ554DRAFT_77</name>
</gene>
<feature type="region of interest" description="Disordered" evidence="1">
    <location>
        <begin position="110"/>
        <end position="181"/>
    </location>
</feature>
<comment type="caution">
    <text evidence="2">The sequence shown here is derived from an EMBL/GenBank/DDBJ whole genome shotgun (WGS) entry which is preliminary data.</text>
</comment>
<dbReference type="EMBL" id="JAEFCI010006716">
    <property type="protein sequence ID" value="KAG5459511.1"/>
    <property type="molecule type" value="Genomic_DNA"/>
</dbReference>
<protein>
    <submittedName>
        <fullName evidence="2">Uncharacterized protein</fullName>
    </submittedName>
</protein>
<feature type="region of interest" description="Disordered" evidence="1">
    <location>
        <begin position="240"/>
        <end position="273"/>
    </location>
</feature>
<evidence type="ECO:0000313" key="3">
    <source>
        <dbReference type="Proteomes" id="UP000673691"/>
    </source>
</evidence>
<feature type="compositionally biased region" description="Acidic residues" evidence="1">
    <location>
        <begin position="247"/>
        <end position="256"/>
    </location>
</feature>
<evidence type="ECO:0000256" key="1">
    <source>
        <dbReference type="SAM" id="MobiDB-lite"/>
    </source>
</evidence>
<accession>A0A8H7ZU98</accession>
<dbReference type="OrthoDB" id="5596972at2759"/>
<dbReference type="Proteomes" id="UP000673691">
    <property type="component" value="Unassembled WGS sequence"/>
</dbReference>
<organism evidence="2 3">
    <name type="scientific">Olpidium bornovanus</name>
    <dbReference type="NCBI Taxonomy" id="278681"/>
    <lineage>
        <taxon>Eukaryota</taxon>
        <taxon>Fungi</taxon>
        <taxon>Fungi incertae sedis</taxon>
        <taxon>Olpidiomycota</taxon>
        <taxon>Olpidiomycotina</taxon>
        <taxon>Olpidiomycetes</taxon>
        <taxon>Olpidiales</taxon>
        <taxon>Olpidiaceae</taxon>
        <taxon>Olpidium</taxon>
    </lineage>
</organism>